<organism evidence="1">
    <name type="scientific">Nothobranchius kadleci</name>
    <name type="common">African annual killifish</name>
    <dbReference type="NCBI Taxonomy" id="1051664"/>
    <lineage>
        <taxon>Eukaryota</taxon>
        <taxon>Metazoa</taxon>
        <taxon>Chordata</taxon>
        <taxon>Craniata</taxon>
        <taxon>Vertebrata</taxon>
        <taxon>Euteleostomi</taxon>
        <taxon>Actinopterygii</taxon>
        <taxon>Neopterygii</taxon>
        <taxon>Teleostei</taxon>
        <taxon>Neoteleostei</taxon>
        <taxon>Acanthomorphata</taxon>
        <taxon>Ovalentaria</taxon>
        <taxon>Atherinomorphae</taxon>
        <taxon>Cyprinodontiformes</taxon>
        <taxon>Nothobranchiidae</taxon>
        <taxon>Nothobranchius</taxon>
    </lineage>
</organism>
<reference evidence="1" key="1">
    <citation type="submission" date="2016-05" db="EMBL/GenBank/DDBJ databases">
        <authorList>
            <person name="Lavstsen T."/>
            <person name="Jespersen J.S."/>
        </authorList>
    </citation>
    <scope>NUCLEOTIDE SEQUENCE</scope>
    <source>
        <tissue evidence="1">Brain</tissue>
    </source>
</reference>
<name>A0A1A8BM95_NOTKA</name>
<accession>A0A1A8BM95</accession>
<gene>
    <name evidence="1" type="primary">Nfu_g_1_025041</name>
</gene>
<dbReference type="AlphaFoldDB" id="A0A1A8BM95"/>
<protein>
    <submittedName>
        <fullName evidence="1">Uncharacterized protein</fullName>
    </submittedName>
</protein>
<proteinExistence type="predicted"/>
<sequence>MPPGRTPAGFIGGLQRQAGLAAQVTRPHHVERLLEEVLLQEDRKDVSLGRSTDVELRNSGWFISRMPPGRTSAGVLNGFRRRRAPVIQATLPHCMERLLEGVRLEEDRENVSLRRSRDLELWSNAWFVRGDPLFGIRIIRWKSRTRGRVLQDKEGESVMDRRRKLPSSEGVVIGHQLVLVMDNEAREDKRVTDLLRGVRGRPVIVASDFGGWGRSQLVRAAGDEDS</sequence>
<dbReference type="EMBL" id="HADZ01004057">
    <property type="protein sequence ID" value="SBP67998.1"/>
    <property type="molecule type" value="Transcribed_RNA"/>
</dbReference>
<reference evidence="1" key="2">
    <citation type="submission" date="2016-06" db="EMBL/GenBank/DDBJ databases">
        <title>The genome of a short-lived fish provides insights into sex chromosome evolution and the genetic control of aging.</title>
        <authorList>
            <person name="Reichwald K."/>
            <person name="Felder M."/>
            <person name="Petzold A."/>
            <person name="Koch P."/>
            <person name="Groth M."/>
            <person name="Platzer M."/>
        </authorList>
    </citation>
    <scope>NUCLEOTIDE SEQUENCE</scope>
    <source>
        <tissue evidence="1">Brain</tissue>
    </source>
</reference>
<evidence type="ECO:0000313" key="1">
    <source>
        <dbReference type="EMBL" id="SBP67998.1"/>
    </source>
</evidence>